<evidence type="ECO:0000313" key="1">
    <source>
        <dbReference type="EMBL" id="KAF3002673.1"/>
    </source>
</evidence>
<keyword evidence="2" id="KW-1185">Reference proteome</keyword>
<dbReference type="AlphaFoldDB" id="A0A9P4TE91"/>
<sequence>MEVAGVVLGGIPLIIAALENYRKCAAIFDDFANHEALLNRKRNYLWLQKEQLEATLRYIGFEISYKDDPDGRSLKAIAAHLRLAYSHDPSKSERFVAIIQHMDEISLRVASILNGGSANMSLIAWKTVEMTVNLEKDQQANNSQQGQDPPAPIAQAAIGATRSGVKVRFREMNPFKTSNAPTQTTKQTSGASSNKMLHGVYVPFISGSPTSSVASLPSSLASDSSLAVFTRNRTLFILGVMLIELYLGRSFESLKADPTVLIGTRLQNTPI</sequence>
<evidence type="ECO:0000313" key="2">
    <source>
        <dbReference type="Proteomes" id="UP000801428"/>
    </source>
</evidence>
<organism evidence="1 2">
    <name type="scientific">Curvularia kusanoi</name>
    <name type="common">Cochliobolus kusanoi</name>
    <dbReference type="NCBI Taxonomy" id="90978"/>
    <lineage>
        <taxon>Eukaryota</taxon>
        <taxon>Fungi</taxon>
        <taxon>Dikarya</taxon>
        <taxon>Ascomycota</taxon>
        <taxon>Pezizomycotina</taxon>
        <taxon>Dothideomycetes</taxon>
        <taxon>Pleosporomycetidae</taxon>
        <taxon>Pleosporales</taxon>
        <taxon>Pleosporineae</taxon>
        <taxon>Pleosporaceae</taxon>
        <taxon>Curvularia</taxon>
    </lineage>
</organism>
<gene>
    <name evidence="1" type="ORF">E8E13_009709</name>
</gene>
<dbReference type="EMBL" id="SWKU01000011">
    <property type="protein sequence ID" value="KAF3002673.1"/>
    <property type="molecule type" value="Genomic_DNA"/>
</dbReference>
<protein>
    <submittedName>
        <fullName evidence="1">Uncharacterized protein</fullName>
    </submittedName>
</protein>
<name>A0A9P4TE91_CURKU</name>
<reference evidence="1" key="1">
    <citation type="submission" date="2019-04" db="EMBL/GenBank/DDBJ databases">
        <title>Sequencing of skin fungus with MAO and IRED activity.</title>
        <authorList>
            <person name="Marsaioli A.J."/>
            <person name="Bonatto J.M.C."/>
            <person name="Reis Junior O."/>
        </authorList>
    </citation>
    <scope>NUCLEOTIDE SEQUENCE</scope>
    <source>
        <strain evidence="1">30M1</strain>
    </source>
</reference>
<proteinExistence type="predicted"/>
<accession>A0A9P4TE91</accession>
<dbReference type="OrthoDB" id="3565018at2759"/>
<comment type="caution">
    <text evidence="1">The sequence shown here is derived from an EMBL/GenBank/DDBJ whole genome shotgun (WGS) entry which is preliminary data.</text>
</comment>
<dbReference type="Proteomes" id="UP000801428">
    <property type="component" value="Unassembled WGS sequence"/>
</dbReference>